<gene>
    <name evidence="1" type="ORF">GCM10010911_38990</name>
</gene>
<evidence type="ECO:0000313" key="2">
    <source>
        <dbReference type="Proteomes" id="UP000612456"/>
    </source>
</evidence>
<dbReference type="SUPFAM" id="SSF51197">
    <property type="entry name" value="Clavaminate synthase-like"/>
    <property type="match status" value="1"/>
</dbReference>
<comment type="caution">
    <text evidence="1">The sequence shown here is derived from an EMBL/GenBank/DDBJ whole genome shotgun (WGS) entry which is preliminary data.</text>
</comment>
<reference evidence="1" key="1">
    <citation type="journal article" date="2014" name="Int. J. Syst. Evol. Microbiol.">
        <title>Complete genome sequence of Corynebacterium casei LMG S-19264T (=DSM 44701T), isolated from a smear-ripened cheese.</title>
        <authorList>
            <consortium name="US DOE Joint Genome Institute (JGI-PGF)"/>
            <person name="Walter F."/>
            <person name="Albersmeier A."/>
            <person name="Kalinowski J."/>
            <person name="Ruckert C."/>
        </authorList>
    </citation>
    <scope>NUCLEOTIDE SEQUENCE</scope>
    <source>
        <strain evidence="1">CGMCC 1.15178</strain>
    </source>
</reference>
<dbReference type="InterPro" id="IPR008775">
    <property type="entry name" value="Phytyl_CoA_dOase-like"/>
</dbReference>
<dbReference type="Gene3D" id="2.60.120.620">
    <property type="entry name" value="q2cbj1_9rhob like domain"/>
    <property type="match status" value="1"/>
</dbReference>
<evidence type="ECO:0008006" key="3">
    <source>
        <dbReference type="Google" id="ProtNLM"/>
    </source>
</evidence>
<keyword evidence="2" id="KW-1185">Reference proteome</keyword>
<dbReference type="EMBL" id="BMHP01000003">
    <property type="protein sequence ID" value="GGD77162.1"/>
    <property type="molecule type" value="Genomic_DNA"/>
</dbReference>
<dbReference type="PANTHER" id="PTHR20883">
    <property type="entry name" value="PHYTANOYL-COA DIOXYGENASE DOMAIN CONTAINING 1"/>
    <property type="match status" value="1"/>
</dbReference>
<organism evidence="1 2">
    <name type="scientific">Paenibacillus nasutitermitis</name>
    <dbReference type="NCBI Taxonomy" id="1652958"/>
    <lineage>
        <taxon>Bacteria</taxon>
        <taxon>Bacillati</taxon>
        <taxon>Bacillota</taxon>
        <taxon>Bacilli</taxon>
        <taxon>Bacillales</taxon>
        <taxon>Paenibacillaceae</taxon>
        <taxon>Paenibacillus</taxon>
    </lineage>
</organism>
<evidence type="ECO:0000313" key="1">
    <source>
        <dbReference type="EMBL" id="GGD77162.1"/>
    </source>
</evidence>
<accession>A0A916Z6I4</accession>
<dbReference type="Proteomes" id="UP000612456">
    <property type="component" value="Unassembled WGS sequence"/>
</dbReference>
<dbReference type="PANTHER" id="PTHR20883:SF14">
    <property type="entry name" value="PHYTANOYL-COA DIOXYGENASE"/>
    <property type="match status" value="1"/>
</dbReference>
<dbReference type="AlphaFoldDB" id="A0A916Z6I4"/>
<protein>
    <recommendedName>
        <fullName evidence="3">Mitomycin antibiotic biosynthesis protein</fullName>
    </recommendedName>
</protein>
<dbReference type="GO" id="GO:0005506">
    <property type="term" value="F:iron ion binding"/>
    <property type="evidence" value="ECO:0007669"/>
    <property type="project" value="UniProtKB-ARBA"/>
</dbReference>
<reference evidence="1" key="2">
    <citation type="submission" date="2020-09" db="EMBL/GenBank/DDBJ databases">
        <authorList>
            <person name="Sun Q."/>
            <person name="Zhou Y."/>
        </authorList>
    </citation>
    <scope>NUCLEOTIDE SEQUENCE</scope>
    <source>
        <strain evidence="1">CGMCC 1.15178</strain>
    </source>
</reference>
<dbReference type="Pfam" id="PF05721">
    <property type="entry name" value="PhyH"/>
    <property type="match status" value="1"/>
</dbReference>
<dbReference type="RefSeq" id="WP_188994051.1">
    <property type="nucleotide sequence ID" value="NZ_BMHP01000003.1"/>
</dbReference>
<proteinExistence type="predicted"/>
<name>A0A916Z6I4_9BACL</name>
<dbReference type="GO" id="GO:0016706">
    <property type="term" value="F:2-oxoglutarate-dependent dioxygenase activity"/>
    <property type="evidence" value="ECO:0007669"/>
    <property type="project" value="UniProtKB-ARBA"/>
</dbReference>
<sequence>MKGLTIEQIIHYQTEGYLIAEDVLTEEDLQPVINELEREIDRRARALYAEGKISDLHEDESFERRFARLYAQCPEIGKGFDINDYLGEAVFRFLANDHLLDVVECLLGSELSCNPIQHLRAKLPWKPGKDDKPDYFQNVPWHQDNAVTSADSEASEIITFWLPLVNATAETGCMEVMPEVSKLGYLKHRSEGGTTIVPEQLPHVQPILAECRKGSIVIMNKYTPHRGTTNTSDIVRWSLDLRYHKLGAPSGRSIHPSFAVRSTKQPEQLLTDVDEWRRLWQEARNRRAEGSLHRV</sequence>